<evidence type="ECO:0000313" key="4">
    <source>
        <dbReference type="Proteomes" id="UP000663067"/>
    </source>
</evidence>
<dbReference type="Proteomes" id="UP000234855">
    <property type="component" value="Unassembled WGS sequence"/>
</dbReference>
<evidence type="ECO:0000313" key="1">
    <source>
        <dbReference type="EMBL" id="PLS24727.1"/>
    </source>
</evidence>
<dbReference type="EMBL" id="CP071591">
    <property type="protein sequence ID" value="QSY57507.1"/>
    <property type="molecule type" value="Genomic_DNA"/>
</dbReference>
<evidence type="ECO:0000313" key="3">
    <source>
        <dbReference type="Proteomes" id="UP000234855"/>
    </source>
</evidence>
<sequence length="281" mass="32346">MRIYSIGPSEDDVEEVILDSNLVNPLVIAVSGKKPIQSLFPDRLIWTLSNDCSLPVNWQFGACEEYRQRAHEDKEQVISYCNSLFPYIKTLSYQRLLEFLNDTARSIPSLSISKTADMYNKIYATHLSSYFALLHLFSLQKKISWNDFYHWILSNRFYLDSETLRFSKAFLSDRLGFAFNRLTHDSGSHTGDMIAKSAWNVSWDLTMLNVTSIRHGSVLLTQDAALLDYWRYSRNVYIKPLEVSSTNTDIQSLLINEENRLNVTNHFNASLAYAGGLRTLL</sequence>
<evidence type="ECO:0000313" key="2">
    <source>
        <dbReference type="EMBL" id="QSY57507.1"/>
    </source>
</evidence>
<gene>
    <name evidence="2" type="ORF">BLI708_09845</name>
    <name evidence="1" type="ORF">Tam1G_1315</name>
</gene>
<proteinExistence type="predicted"/>
<reference evidence="2 4" key="2">
    <citation type="submission" date="2021-03" db="EMBL/GenBank/DDBJ databases">
        <title>Genome sequencing of Bifidobacterium imperatoris JCM 32708.</title>
        <authorList>
            <person name="Kim J."/>
        </authorList>
    </citation>
    <scope>NUCLEOTIDE SEQUENCE [LARGE SCALE GENOMIC DNA]</scope>
    <source>
        <strain evidence="2 4">JCM 32708</strain>
    </source>
</reference>
<dbReference type="Proteomes" id="UP000663067">
    <property type="component" value="Chromosome"/>
</dbReference>
<reference evidence="1 3" key="1">
    <citation type="submission" date="2017-07" db="EMBL/GenBank/DDBJ databases">
        <title>Bifidobacterium novel species.</title>
        <authorList>
            <person name="Lugli G.A."/>
            <person name="Milani C."/>
            <person name="Duranti S."/>
            <person name="Mangifesta M."/>
        </authorList>
    </citation>
    <scope>NUCLEOTIDE SEQUENCE [LARGE SCALE GENOMIC DNA]</scope>
    <source>
        <strain evidence="1 3">45</strain>
    </source>
</reference>
<dbReference type="AlphaFoldDB" id="A0A2N5IS03"/>
<organism evidence="1 3">
    <name type="scientific">Bifidobacterium imperatoris</name>
    <dbReference type="NCBI Taxonomy" id="2020965"/>
    <lineage>
        <taxon>Bacteria</taxon>
        <taxon>Bacillati</taxon>
        <taxon>Actinomycetota</taxon>
        <taxon>Actinomycetes</taxon>
        <taxon>Bifidobacteriales</taxon>
        <taxon>Bifidobacteriaceae</taxon>
        <taxon>Bifidobacterium</taxon>
    </lineage>
</organism>
<protein>
    <submittedName>
        <fullName evidence="1">Uncharacterized protein</fullName>
    </submittedName>
</protein>
<accession>A0A2N5IS03</accession>
<keyword evidence="4" id="KW-1185">Reference proteome</keyword>
<dbReference type="EMBL" id="NMWV01000016">
    <property type="protein sequence ID" value="PLS24727.1"/>
    <property type="molecule type" value="Genomic_DNA"/>
</dbReference>
<name>A0A2N5IS03_9BIFI</name>
<dbReference type="RefSeq" id="WP_101625933.1">
    <property type="nucleotide sequence ID" value="NZ_CP071591.1"/>
</dbReference>